<feature type="domain" description="Protein kinase" evidence="1">
    <location>
        <begin position="1"/>
        <end position="156"/>
    </location>
</feature>
<dbReference type="EMBL" id="KN823297">
    <property type="protein sequence ID" value="KIO18306.1"/>
    <property type="molecule type" value="Genomic_DNA"/>
</dbReference>
<gene>
    <name evidence="2" type="ORF">M407DRAFT_84109</name>
</gene>
<name>A0A0C3Q4P4_9AGAM</name>
<protein>
    <recommendedName>
        <fullName evidence="1">Protein kinase domain-containing protein</fullName>
    </recommendedName>
</protein>
<dbReference type="Pfam" id="PF00069">
    <property type="entry name" value="Pkinase"/>
    <property type="match status" value="1"/>
</dbReference>
<dbReference type="PANTHER" id="PTHR23257">
    <property type="entry name" value="SERINE-THREONINE PROTEIN KINASE"/>
    <property type="match status" value="1"/>
</dbReference>
<evidence type="ECO:0000259" key="1">
    <source>
        <dbReference type="PROSITE" id="PS50011"/>
    </source>
</evidence>
<reference evidence="2 3" key="1">
    <citation type="submission" date="2014-04" db="EMBL/GenBank/DDBJ databases">
        <authorList>
            <consortium name="DOE Joint Genome Institute"/>
            <person name="Kuo A."/>
            <person name="Girlanda M."/>
            <person name="Perotto S."/>
            <person name="Kohler A."/>
            <person name="Nagy L.G."/>
            <person name="Floudas D."/>
            <person name="Copeland A."/>
            <person name="Barry K.W."/>
            <person name="Cichocki N."/>
            <person name="Veneault-Fourrey C."/>
            <person name="LaButti K."/>
            <person name="Lindquist E.A."/>
            <person name="Lipzen A."/>
            <person name="Lundell T."/>
            <person name="Morin E."/>
            <person name="Murat C."/>
            <person name="Sun H."/>
            <person name="Tunlid A."/>
            <person name="Henrissat B."/>
            <person name="Grigoriev I.V."/>
            <person name="Hibbett D.S."/>
            <person name="Martin F."/>
            <person name="Nordberg H.P."/>
            <person name="Cantor M.N."/>
            <person name="Hua S.X."/>
        </authorList>
    </citation>
    <scope>NUCLEOTIDE SEQUENCE [LARGE SCALE GENOMIC DNA]</scope>
    <source>
        <strain evidence="2 3">MUT 4182</strain>
    </source>
</reference>
<dbReference type="InterPro" id="IPR000719">
    <property type="entry name" value="Prot_kinase_dom"/>
</dbReference>
<dbReference type="GO" id="GO:0005524">
    <property type="term" value="F:ATP binding"/>
    <property type="evidence" value="ECO:0007669"/>
    <property type="project" value="InterPro"/>
</dbReference>
<dbReference type="SMART" id="SM00220">
    <property type="entry name" value="S_TKc"/>
    <property type="match status" value="1"/>
</dbReference>
<evidence type="ECO:0000313" key="3">
    <source>
        <dbReference type="Proteomes" id="UP000054248"/>
    </source>
</evidence>
<dbReference type="Gene3D" id="1.10.510.10">
    <property type="entry name" value="Transferase(Phosphotransferase) domain 1"/>
    <property type="match status" value="1"/>
</dbReference>
<evidence type="ECO:0000313" key="2">
    <source>
        <dbReference type="EMBL" id="KIO18306.1"/>
    </source>
</evidence>
<keyword evidence="3" id="KW-1185">Reference proteome</keyword>
<dbReference type="AlphaFoldDB" id="A0A0C3Q4P4"/>
<sequence>MFEGLKYLHTRQPPICHGDLKSLNILVNSSYRAIITDFGSARVIGDGNQLTLTGPAWSLRWAPPEVVNGNSPGLPGDVWSAAWVCWEVVTNKLPFPELDSGTAITLRVIQGKVPSASKDKQLSQIVRLCSLMTDCWVLDPKNRPNVSRCCDEVKWVVSLAAFSV</sequence>
<organism evidence="2 3">
    <name type="scientific">Tulasnella calospora MUT 4182</name>
    <dbReference type="NCBI Taxonomy" id="1051891"/>
    <lineage>
        <taxon>Eukaryota</taxon>
        <taxon>Fungi</taxon>
        <taxon>Dikarya</taxon>
        <taxon>Basidiomycota</taxon>
        <taxon>Agaricomycotina</taxon>
        <taxon>Agaricomycetes</taxon>
        <taxon>Cantharellales</taxon>
        <taxon>Tulasnellaceae</taxon>
        <taxon>Tulasnella</taxon>
    </lineage>
</organism>
<dbReference type="PROSITE" id="PS50011">
    <property type="entry name" value="PROTEIN_KINASE_DOM"/>
    <property type="match status" value="1"/>
</dbReference>
<dbReference type="InterPro" id="IPR011009">
    <property type="entry name" value="Kinase-like_dom_sf"/>
</dbReference>
<dbReference type="InterPro" id="IPR050167">
    <property type="entry name" value="Ser_Thr_protein_kinase"/>
</dbReference>
<dbReference type="InterPro" id="IPR008271">
    <property type="entry name" value="Ser/Thr_kinase_AS"/>
</dbReference>
<dbReference type="SUPFAM" id="SSF56112">
    <property type="entry name" value="Protein kinase-like (PK-like)"/>
    <property type="match status" value="1"/>
</dbReference>
<dbReference type="GO" id="GO:0005737">
    <property type="term" value="C:cytoplasm"/>
    <property type="evidence" value="ECO:0007669"/>
    <property type="project" value="TreeGrafter"/>
</dbReference>
<dbReference type="OrthoDB" id="4062651at2759"/>
<dbReference type="STRING" id="1051891.A0A0C3Q4P4"/>
<accession>A0A0C3Q4P4</accession>
<dbReference type="Proteomes" id="UP000054248">
    <property type="component" value="Unassembled WGS sequence"/>
</dbReference>
<proteinExistence type="predicted"/>
<dbReference type="HOGENOM" id="CLU_000288_7_18_1"/>
<dbReference type="PROSITE" id="PS00108">
    <property type="entry name" value="PROTEIN_KINASE_ST"/>
    <property type="match status" value="1"/>
</dbReference>
<dbReference type="GO" id="GO:0004672">
    <property type="term" value="F:protein kinase activity"/>
    <property type="evidence" value="ECO:0007669"/>
    <property type="project" value="InterPro"/>
</dbReference>
<dbReference type="GO" id="GO:0007165">
    <property type="term" value="P:signal transduction"/>
    <property type="evidence" value="ECO:0007669"/>
    <property type="project" value="TreeGrafter"/>
</dbReference>
<reference evidence="3" key="2">
    <citation type="submission" date="2015-01" db="EMBL/GenBank/DDBJ databases">
        <title>Evolutionary Origins and Diversification of the Mycorrhizal Mutualists.</title>
        <authorList>
            <consortium name="DOE Joint Genome Institute"/>
            <consortium name="Mycorrhizal Genomics Consortium"/>
            <person name="Kohler A."/>
            <person name="Kuo A."/>
            <person name="Nagy L.G."/>
            <person name="Floudas D."/>
            <person name="Copeland A."/>
            <person name="Barry K.W."/>
            <person name="Cichocki N."/>
            <person name="Veneault-Fourrey C."/>
            <person name="LaButti K."/>
            <person name="Lindquist E.A."/>
            <person name="Lipzen A."/>
            <person name="Lundell T."/>
            <person name="Morin E."/>
            <person name="Murat C."/>
            <person name="Riley R."/>
            <person name="Ohm R."/>
            <person name="Sun H."/>
            <person name="Tunlid A."/>
            <person name="Henrissat B."/>
            <person name="Grigoriev I.V."/>
            <person name="Hibbett D.S."/>
            <person name="Martin F."/>
        </authorList>
    </citation>
    <scope>NUCLEOTIDE SEQUENCE [LARGE SCALE GENOMIC DNA]</scope>
    <source>
        <strain evidence="3">MUT 4182</strain>
    </source>
</reference>